<evidence type="ECO:0000313" key="3">
    <source>
        <dbReference type="Proteomes" id="UP000092819"/>
    </source>
</evidence>
<dbReference type="EMBL" id="FLQZ01000013">
    <property type="protein sequence ID" value="SBT11930.1"/>
    <property type="molecule type" value="Genomic_DNA"/>
</dbReference>
<protein>
    <recommendedName>
        <fullName evidence="1">Anti-bacteriophage protein A/HamA C-terminal domain-containing protein</fullName>
    </recommendedName>
</protein>
<dbReference type="Pfam" id="PF08878">
    <property type="entry name" value="HamA"/>
    <property type="match status" value="1"/>
</dbReference>
<gene>
    <name evidence="2" type="ORF">VCE7224_00664</name>
</gene>
<dbReference type="AlphaFoldDB" id="A0A1C3JA05"/>
<dbReference type="RefSeq" id="WP_065675552.1">
    <property type="nucleotide sequence ID" value="NZ_AP025463.1"/>
</dbReference>
<dbReference type="Proteomes" id="UP000092819">
    <property type="component" value="Unassembled WGS sequence"/>
</dbReference>
<name>A0A1C3JA05_9VIBR</name>
<feature type="domain" description="Anti-bacteriophage protein A/HamA C-terminal" evidence="1">
    <location>
        <begin position="16"/>
        <end position="265"/>
    </location>
</feature>
<dbReference type="InterPro" id="IPR014976">
    <property type="entry name" value="AbpA_HamA_C"/>
</dbReference>
<reference evidence="3" key="1">
    <citation type="submission" date="2016-06" db="EMBL/GenBank/DDBJ databases">
        <authorList>
            <person name="Rodrigo-Torres L."/>
            <person name="Arahal D.R."/>
        </authorList>
    </citation>
    <scope>NUCLEOTIDE SEQUENCE [LARGE SCALE GENOMIC DNA]</scope>
    <source>
        <strain evidence="3">CECT 7224</strain>
    </source>
</reference>
<organism evidence="2 3">
    <name type="scientific">Vibrio celticus</name>
    <dbReference type="NCBI Taxonomy" id="446372"/>
    <lineage>
        <taxon>Bacteria</taxon>
        <taxon>Pseudomonadati</taxon>
        <taxon>Pseudomonadota</taxon>
        <taxon>Gammaproteobacteria</taxon>
        <taxon>Vibrionales</taxon>
        <taxon>Vibrionaceae</taxon>
        <taxon>Vibrio</taxon>
    </lineage>
</organism>
<keyword evidence="3" id="KW-1185">Reference proteome</keyword>
<proteinExistence type="predicted"/>
<accession>A0A1C3JA05</accession>
<sequence length="269" mass="30088">MPWTNAHIQWLQDTGSALKLACGKQAPVYRFHHDVNDQTKMAAWAKHFRNHYCDDNQIDLFKAPGQSRADYLLSMRFPSSTTAPGPSIRAGDFAEILVADYLTYLHDYTVPRTRYDRKGVPNESTKGSDVLAFKYNQASPVDDELLVYEVKAKLSAGSKPMLQEAIEHSAKDHLRLAESLHGIKQRMIDRNELTSVGMINRFQDSVNQPYQLRFGAAAVCSDSAYDATLLAEADTTAHPHAQDLELLAIQGSELMALAHALYERAAHEI</sequence>
<evidence type="ECO:0000313" key="2">
    <source>
        <dbReference type="EMBL" id="SBT11930.1"/>
    </source>
</evidence>
<evidence type="ECO:0000259" key="1">
    <source>
        <dbReference type="Pfam" id="PF08878"/>
    </source>
</evidence>